<reference evidence="1 2" key="1">
    <citation type="journal article" date="2019" name="Genome Biol. Evol.">
        <title>Insights into the evolution of the New World diploid cottons (Gossypium, subgenus Houzingenia) based on genome sequencing.</title>
        <authorList>
            <person name="Grover C.E."/>
            <person name="Arick M.A. 2nd"/>
            <person name="Thrash A."/>
            <person name="Conover J.L."/>
            <person name="Sanders W.S."/>
            <person name="Peterson D.G."/>
            <person name="Frelichowski J.E."/>
            <person name="Scheffler J.A."/>
            <person name="Scheffler B.E."/>
            <person name="Wendel J.F."/>
        </authorList>
    </citation>
    <scope>NUCLEOTIDE SEQUENCE [LARGE SCALE GENOMIC DNA]</scope>
    <source>
        <strain evidence="1">185</strain>
        <tissue evidence="1">Leaf</tissue>
    </source>
</reference>
<organism evidence="1 2">
    <name type="scientific">Gossypium aridum</name>
    <name type="common">American cotton</name>
    <name type="synonym">Erioxylum aridum</name>
    <dbReference type="NCBI Taxonomy" id="34290"/>
    <lineage>
        <taxon>Eukaryota</taxon>
        <taxon>Viridiplantae</taxon>
        <taxon>Streptophyta</taxon>
        <taxon>Embryophyta</taxon>
        <taxon>Tracheophyta</taxon>
        <taxon>Spermatophyta</taxon>
        <taxon>Magnoliopsida</taxon>
        <taxon>eudicotyledons</taxon>
        <taxon>Gunneridae</taxon>
        <taxon>Pentapetalae</taxon>
        <taxon>rosids</taxon>
        <taxon>malvids</taxon>
        <taxon>Malvales</taxon>
        <taxon>Malvaceae</taxon>
        <taxon>Malvoideae</taxon>
        <taxon>Gossypium</taxon>
    </lineage>
</organism>
<dbReference type="Proteomes" id="UP000593577">
    <property type="component" value="Unassembled WGS sequence"/>
</dbReference>
<evidence type="ECO:0000313" key="2">
    <source>
        <dbReference type="Proteomes" id="UP000593577"/>
    </source>
</evidence>
<accession>A0A7J8X9E7</accession>
<gene>
    <name evidence="1" type="ORF">Goari_025526</name>
</gene>
<keyword evidence="2" id="KW-1185">Reference proteome</keyword>
<evidence type="ECO:0000313" key="1">
    <source>
        <dbReference type="EMBL" id="MBA0683901.1"/>
    </source>
</evidence>
<protein>
    <submittedName>
        <fullName evidence="1">Uncharacterized protein</fullName>
    </submittedName>
</protein>
<proteinExistence type="predicted"/>
<dbReference type="EMBL" id="JABFAA010000006">
    <property type="protein sequence ID" value="MBA0683901.1"/>
    <property type="molecule type" value="Genomic_DNA"/>
</dbReference>
<comment type="caution">
    <text evidence="1">The sequence shown here is derived from an EMBL/GenBank/DDBJ whole genome shotgun (WGS) entry which is preliminary data.</text>
</comment>
<dbReference type="AlphaFoldDB" id="A0A7J8X9E7"/>
<name>A0A7J8X9E7_GOSAI</name>
<sequence length="19" mass="2022">MTATPVTMAVVTFANPSFH</sequence>